<name>A0A4R0JCG3_9ACTN</name>
<organism evidence="1 2">
    <name type="scientific">Kribbella sindirgiensis</name>
    <dbReference type="NCBI Taxonomy" id="1124744"/>
    <lineage>
        <taxon>Bacteria</taxon>
        <taxon>Bacillati</taxon>
        <taxon>Actinomycetota</taxon>
        <taxon>Actinomycetes</taxon>
        <taxon>Propionibacteriales</taxon>
        <taxon>Kribbellaceae</taxon>
        <taxon>Kribbella</taxon>
    </lineage>
</organism>
<reference evidence="1 2" key="1">
    <citation type="submission" date="2019-02" db="EMBL/GenBank/DDBJ databases">
        <title>Kribbella capetownensis sp. nov. and Kribbella speibonae sp. nov., isolated from soil.</title>
        <authorList>
            <person name="Curtis S.M."/>
            <person name="Norton I."/>
            <person name="Everest G.J."/>
            <person name="Meyers P.R."/>
        </authorList>
    </citation>
    <scope>NUCLEOTIDE SEQUENCE [LARGE SCALE GENOMIC DNA]</scope>
    <source>
        <strain evidence="1 2">DSM 27082</strain>
    </source>
</reference>
<dbReference type="EMBL" id="SJKA01000001">
    <property type="protein sequence ID" value="TCC43737.1"/>
    <property type="molecule type" value="Genomic_DNA"/>
</dbReference>
<evidence type="ECO:0000313" key="1">
    <source>
        <dbReference type="EMBL" id="TCC43737.1"/>
    </source>
</evidence>
<sequence>MRWSAALPRLAVCAGRTAVQLVRRRIRFPRGHVGQRVRFADGSTSWVYRETVLEGPAPLEPCVLIVQFRLRRVRGLGHRAFRAESWLNTPLFAGFPGFVSKLWFAADESGVYRGLYDWDGPDRADAYVRALWWPLALVSELDSIQFRVLPGLRRDDVIADPACSGGPAEPSQWWRPTESW</sequence>
<accession>A0A4R0JCG3</accession>
<dbReference type="AlphaFoldDB" id="A0A4R0JCG3"/>
<dbReference type="OrthoDB" id="4124240at2"/>
<dbReference type="SUPFAM" id="SSF54909">
    <property type="entry name" value="Dimeric alpha+beta barrel"/>
    <property type="match status" value="1"/>
</dbReference>
<proteinExistence type="predicted"/>
<protein>
    <submittedName>
        <fullName evidence="1">Uncharacterized protein</fullName>
    </submittedName>
</protein>
<dbReference type="Proteomes" id="UP000292695">
    <property type="component" value="Unassembled WGS sequence"/>
</dbReference>
<evidence type="ECO:0000313" key="2">
    <source>
        <dbReference type="Proteomes" id="UP000292695"/>
    </source>
</evidence>
<dbReference type="InterPro" id="IPR011008">
    <property type="entry name" value="Dimeric_a/b-barrel"/>
</dbReference>
<comment type="caution">
    <text evidence="1">The sequence shown here is derived from an EMBL/GenBank/DDBJ whole genome shotgun (WGS) entry which is preliminary data.</text>
</comment>
<keyword evidence="2" id="KW-1185">Reference proteome</keyword>
<gene>
    <name evidence="1" type="ORF">E0H50_02005</name>
</gene>
<dbReference type="Gene3D" id="3.30.70.100">
    <property type="match status" value="1"/>
</dbReference>